<keyword evidence="11" id="KW-1185">Reference proteome</keyword>
<proteinExistence type="predicted"/>
<keyword evidence="4 7" id="KW-0238">DNA-binding</keyword>
<dbReference type="GO" id="GO:0032993">
    <property type="term" value="C:protein-DNA complex"/>
    <property type="evidence" value="ECO:0007669"/>
    <property type="project" value="TreeGrafter"/>
</dbReference>
<dbReference type="EMBL" id="QENQ01000001">
    <property type="protein sequence ID" value="PVX31566.1"/>
    <property type="molecule type" value="Genomic_DNA"/>
</dbReference>
<evidence type="ECO:0000256" key="1">
    <source>
        <dbReference type="ARBA" id="ARBA00022553"/>
    </source>
</evidence>
<dbReference type="InterPro" id="IPR011006">
    <property type="entry name" value="CheY-like_superfamily"/>
</dbReference>
<dbReference type="PANTHER" id="PTHR48111:SF4">
    <property type="entry name" value="DNA-BINDING DUAL TRANSCRIPTIONAL REGULATOR OMPR"/>
    <property type="match status" value="1"/>
</dbReference>
<dbReference type="Pfam" id="PF00486">
    <property type="entry name" value="Trans_reg_C"/>
    <property type="match status" value="1"/>
</dbReference>
<feature type="DNA-binding region" description="OmpR/PhoB-type" evidence="7">
    <location>
        <begin position="142"/>
        <end position="241"/>
    </location>
</feature>
<dbReference type="GO" id="GO:0006355">
    <property type="term" value="P:regulation of DNA-templated transcription"/>
    <property type="evidence" value="ECO:0007669"/>
    <property type="project" value="InterPro"/>
</dbReference>
<evidence type="ECO:0000313" key="10">
    <source>
        <dbReference type="EMBL" id="PVX31566.1"/>
    </source>
</evidence>
<evidence type="ECO:0000259" key="9">
    <source>
        <dbReference type="PROSITE" id="PS51755"/>
    </source>
</evidence>
<sequence length="247" mass="27157">MEHPISSAGPAGIGRVLVVEEDLGRRGAILSYLVDRQCSPMGCGASEVLRHIRGPSFGLITLNVRLGSVDGVEILRQIRARSDVPVILYADGPQADVDRIIWLELGADDVLSGPLNLDLLLARARAILRRQELGRSVIASSRGGYAFRGWELRNATRELKAPGGADVSLTKREYALLVALLVAPGRTLSRVHLMRATRTQEDVYDRSIDVQILRLRRRLESHPSGRGLIRTERGVGYALDARVEPLF</sequence>
<dbReference type="Gene3D" id="1.10.10.10">
    <property type="entry name" value="Winged helix-like DNA-binding domain superfamily/Winged helix DNA-binding domain"/>
    <property type="match status" value="1"/>
</dbReference>
<dbReference type="InterPro" id="IPR016032">
    <property type="entry name" value="Sig_transdc_resp-reg_C-effctor"/>
</dbReference>
<dbReference type="GO" id="GO:0000156">
    <property type="term" value="F:phosphorelay response regulator activity"/>
    <property type="evidence" value="ECO:0007669"/>
    <property type="project" value="TreeGrafter"/>
</dbReference>
<protein>
    <submittedName>
        <fullName evidence="10">DNA-binding response regulator</fullName>
    </submittedName>
</protein>
<dbReference type="PROSITE" id="PS50110">
    <property type="entry name" value="RESPONSE_REGULATORY"/>
    <property type="match status" value="1"/>
</dbReference>
<dbReference type="InterPro" id="IPR036388">
    <property type="entry name" value="WH-like_DNA-bd_sf"/>
</dbReference>
<keyword evidence="1" id="KW-0597">Phosphoprotein</keyword>
<feature type="domain" description="OmpR/PhoB-type" evidence="9">
    <location>
        <begin position="142"/>
        <end position="241"/>
    </location>
</feature>
<dbReference type="InterPro" id="IPR039420">
    <property type="entry name" value="WalR-like"/>
</dbReference>
<dbReference type="Pfam" id="PF00072">
    <property type="entry name" value="Response_reg"/>
    <property type="match status" value="1"/>
</dbReference>
<keyword evidence="3" id="KW-0805">Transcription regulation</keyword>
<comment type="caution">
    <text evidence="6">Lacks conserved residue(s) required for the propagation of feature annotation.</text>
</comment>
<dbReference type="SMART" id="SM00448">
    <property type="entry name" value="REC"/>
    <property type="match status" value="1"/>
</dbReference>
<dbReference type="PROSITE" id="PS51755">
    <property type="entry name" value="OMPR_PHOB"/>
    <property type="match status" value="1"/>
</dbReference>
<gene>
    <name evidence="10" type="ORF">DD559_15470</name>
</gene>
<dbReference type="RefSeq" id="WP_116470948.1">
    <property type="nucleotide sequence ID" value="NZ_QENQ01000001.1"/>
</dbReference>
<evidence type="ECO:0000256" key="3">
    <source>
        <dbReference type="ARBA" id="ARBA00023015"/>
    </source>
</evidence>
<reference evidence="10 11" key="1">
    <citation type="submission" date="2018-05" db="EMBL/GenBank/DDBJ databases">
        <title>Description of Sphingomonas pokkalii sp nov, isolated from the rhizosphere of saline tolerant pokkali rice and its draft genome analysis.</title>
        <authorList>
            <person name="Menon R."/>
            <person name="Kumari S."/>
            <person name="Rameshkumar N."/>
        </authorList>
    </citation>
    <scope>NUCLEOTIDE SEQUENCE [LARGE SCALE GENOMIC DNA]</scope>
    <source>
        <strain evidence="10 11">L3B27</strain>
    </source>
</reference>
<accession>A0A2U0SJN3</accession>
<dbReference type="InterPro" id="IPR001867">
    <property type="entry name" value="OmpR/PhoB-type_DNA-bd"/>
</dbReference>
<dbReference type="AlphaFoldDB" id="A0A2U0SJN3"/>
<evidence type="ECO:0000256" key="6">
    <source>
        <dbReference type="PROSITE-ProRule" id="PRU00169"/>
    </source>
</evidence>
<dbReference type="SMART" id="SM00862">
    <property type="entry name" value="Trans_reg_C"/>
    <property type="match status" value="1"/>
</dbReference>
<dbReference type="Gene3D" id="6.10.250.690">
    <property type="match status" value="1"/>
</dbReference>
<dbReference type="GO" id="GO:0000976">
    <property type="term" value="F:transcription cis-regulatory region binding"/>
    <property type="evidence" value="ECO:0007669"/>
    <property type="project" value="TreeGrafter"/>
</dbReference>
<evidence type="ECO:0000256" key="2">
    <source>
        <dbReference type="ARBA" id="ARBA00023012"/>
    </source>
</evidence>
<evidence type="ECO:0000256" key="4">
    <source>
        <dbReference type="ARBA" id="ARBA00023125"/>
    </source>
</evidence>
<dbReference type="Gene3D" id="3.40.50.2300">
    <property type="match status" value="1"/>
</dbReference>
<evidence type="ECO:0000259" key="8">
    <source>
        <dbReference type="PROSITE" id="PS50110"/>
    </source>
</evidence>
<dbReference type="CDD" id="cd00383">
    <property type="entry name" value="trans_reg_C"/>
    <property type="match status" value="1"/>
</dbReference>
<dbReference type="SUPFAM" id="SSF52172">
    <property type="entry name" value="CheY-like"/>
    <property type="match status" value="1"/>
</dbReference>
<evidence type="ECO:0000313" key="11">
    <source>
        <dbReference type="Proteomes" id="UP000245890"/>
    </source>
</evidence>
<dbReference type="InterPro" id="IPR001789">
    <property type="entry name" value="Sig_transdc_resp-reg_receiver"/>
</dbReference>
<dbReference type="OrthoDB" id="7554872at2"/>
<dbReference type="PANTHER" id="PTHR48111">
    <property type="entry name" value="REGULATOR OF RPOS"/>
    <property type="match status" value="1"/>
</dbReference>
<keyword evidence="2" id="KW-0902">Two-component regulatory system</keyword>
<dbReference type="SUPFAM" id="SSF46894">
    <property type="entry name" value="C-terminal effector domain of the bipartite response regulators"/>
    <property type="match status" value="1"/>
</dbReference>
<feature type="domain" description="Response regulatory" evidence="8">
    <location>
        <begin position="15"/>
        <end position="128"/>
    </location>
</feature>
<comment type="caution">
    <text evidence="10">The sequence shown here is derived from an EMBL/GenBank/DDBJ whole genome shotgun (WGS) entry which is preliminary data.</text>
</comment>
<dbReference type="Proteomes" id="UP000245890">
    <property type="component" value="Unassembled WGS sequence"/>
</dbReference>
<keyword evidence="5" id="KW-0804">Transcription</keyword>
<evidence type="ECO:0000256" key="7">
    <source>
        <dbReference type="PROSITE-ProRule" id="PRU01091"/>
    </source>
</evidence>
<dbReference type="GO" id="GO:0005829">
    <property type="term" value="C:cytosol"/>
    <property type="evidence" value="ECO:0007669"/>
    <property type="project" value="TreeGrafter"/>
</dbReference>
<organism evidence="10 11">
    <name type="scientific">Sphingomonas pokkalii</name>
    <dbReference type="NCBI Taxonomy" id="2175090"/>
    <lineage>
        <taxon>Bacteria</taxon>
        <taxon>Pseudomonadati</taxon>
        <taxon>Pseudomonadota</taxon>
        <taxon>Alphaproteobacteria</taxon>
        <taxon>Sphingomonadales</taxon>
        <taxon>Sphingomonadaceae</taxon>
        <taxon>Sphingomonas</taxon>
    </lineage>
</organism>
<evidence type="ECO:0000256" key="5">
    <source>
        <dbReference type="ARBA" id="ARBA00023163"/>
    </source>
</evidence>
<name>A0A2U0SJN3_9SPHN</name>